<comment type="caution">
    <text evidence="2">The sequence shown here is derived from an EMBL/GenBank/DDBJ whole genome shotgun (WGS) entry which is preliminary data.</text>
</comment>
<feature type="region of interest" description="Disordered" evidence="1">
    <location>
        <begin position="149"/>
        <end position="186"/>
    </location>
</feature>
<organism evidence="2 3">
    <name type="scientific">Candidatus Terrybacteria bacterium RIFCSPHIGHO2_02_41_19</name>
    <dbReference type="NCBI Taxonomy" id="1802364"/>
    <lineage>
        <taxon>Bacteria</taxon>
        <taxon>Candidatus Terryibacteriota</taxon>
    </lineage>
</organism>
<dbReference type="AlphaFoldDB" id="A0A1G2PRV6"/>
<dbReference type="EMBL" id="MHSU01000019">
    <property type="protein sequence ID" value="OHA50351.1"/>
    <property type="molecule type" value="Genomic_DNA"/>
</dbReference>
<dbReference type="Proteomes" id="UP000178646">
    <property type="component" value="Unassembled WGS sequence"/>
</dbReference>
<evidence type="ECO:0000313" key="2">
    <source>
        <dbReference type="EMBL" id="OHA50351.1"/>
    </source>
</evidence>
<sequence>MSSLKKTEKRKPTLEDAILLAVKAHKGQVDKRGEPYILHPLAVMLEGKNEKESIVGVLHDVLEDTKVTVVELCMLGYSKKILDALKILTKRPDEKNNYFSFIGRIIKSGNELARVVKIRDIENNTKESRFPKNPTENDFTRRDEYEKALKLLSGPPEGGQELETPKTSEFWGSEVPDSSGEDGFHN</sequence>
<proteinExistence type="predicted"/>
<evidence type="ECO:0008006" key="4">
    <source>
        <dbReference type="Google" id="ProtNLM"/>
    </source>
</evidence>
<evidence type="ECO:0000313" key="3">
    <source>
        <dbReference type="Proteomes" id="UP000178646"/>
    </source>
</evidence>
<name>A0A1G2PRV6_9BACT</name>
<evidence type="ECO:0000256" key="1">
    <source>
        <dbReference type="SAM" id="MobiDB-lite"/>
    </source>
</evidence>
<protein>
    <recommendedName>
        <fullName evidence="4">GTP pyrophosphokinase</fullName>
    </recommendedName>
</protein>
<dbReference type="Gene3D" id="1.10.3210.10">
    <property type="entry name" value="Hypothetical protein af1432"/>
    <property type="match status" value="1"/>
</dbReference>
<accession>A0A1G2PRV6</accession>
<gene>
    <name evidence="2" type="ORF">A2W59_00670</name>
</gene>
<dbReference type="SUPFAM" id="SSF109604">
    <property type="entry name" value="HD-domain/PDEase-like"/>
    <property type="match status" value="1"/>
</dbReference>
<reference evidence="2 3" key="1">
    <citation type="journal article" date="2016" name="Nat. Commun.">
        <title>Thousands of microbial genomes shed light on interconnected biogeochemical processes in an aquifer system.</title>
        <authorList>
            <person name="Anantharaman K."/>
            <person name="Brown C.T."/>
            <person name="Hug L.A."/>
            <person name="Sharon I."/>
            <person name="Castelle C.J."/>
            <person name="Probst A.J."/>
            <person name="Thomas B.C."/>
            <person name="Singh A."/>
            <person name="Wilkins M.J."/>
            <person name="Karaoz U."/>
            <person name="Brodie E.L."/>
            <person name="Williams K.H."/>
            <person name="Hubbard S.S."/>
            <person name="Banfield J.F."/>
        </authorList>
    </citation>
    <scope>NUCLEOTIDE SEQUENCE [LARGE SCALE GENOMIC DNA]</scope>
</reference>